<feature type="region of interest" description="Disordered" evidence="1">
    <location>
        <begin position="740"/>
        <end position="759"/>
    </location>
</feature>
<evidence type="ECO:0000256" key="1">
    <source>
        <dbReference type="SAM" id="MobiDB-lite"/>
    </source>
</evidence>
<feature type="non-terminal residue" evidence="3">
    <location>
        <position position="1"/>
    </location>
</feature>
<feature type="compositionally biased region" description="Polar residues" evidence="1">
    <location>
        <begin position="10"/>
        <end position="19"/>
    </location>
</feature>
<reference evidence="3" key="1">
    <citation type="submission" date="2022-03" db="EMBL/GenBank/DDBJ databases">
        <title>Draft genome sequence of Aduncisulcus paluster, a free-living microaerophilic Fornicata.</title>
        <authorList>
            <person name="Yuyama I."/>
            <person name="Kume K."/>
            <person name="Tamura T."/>
            <person name="Inagaki Y."/>
            <person name="Hashimoto T."/>
        </authorList>
    </citation>
    <scope>NUCLEOTIDE SEQUENCE</scope>
    <source>
        <strain evidence="3">NY0171</strain>
    </source>
</reference>
<name>A0ABQ5KWF3_9EUKA</name>
<feature type="compositionally biased region" description="Polar residues" evidence="1">
    <location>
        <begin position="604"/>
        <end position="618"/>
    </location>
</feature>
<dbReference type="SUPFAM" id="SSF50475">
    <property type="entry name" value="FMN-binding split barrel"/>
    <property type="match status" value="1"/>
</dbReference>
<dbReference type="SMART" id="SM00903">
    <property type="entry name" value="Flavin_Reduct"/>
    <property type="match status" value="1"/>
</dbReference>
<organism evidence="3 4">
    <name type="scientific">Aduncisulcus paluster</name>
    <dbReference type="NCBI Taxonomy" id="2918883"/>
    <lineage>
        <taxon>Eukaryota</taxon>
        <taxon>Metamonada</taxon>
        <taxon>Carpediemonas-like organisms</taxon>
        <taxon>Aduncisulcus</taxon>
    </lineage>
</organism>
<gene>
    <name evidence="3" type="ORF">ADUPG1_009687</name>
</gene>
<feature type="region of interest" description="Disordered" evidence="1">
    <location>
        <begin position="1"/>
        <end position="106"/>
    </location>
</feature>
<keyword evidence="4" id="KW-1185">Reference proteome</keyword>
<evidence type="ECO:0000259" key="2">
    <source>
        <dbReference type="SMART" id="SM00903"/>
    </source>
</evidence>
<protein>
    <recommendedName>
        <fullName evidence="2">Flavin reductase like domain-containing protein</fullName>
    </recommendedName>
</protein>
<feature type="compositionally biased region" description="Basic and acidic residues" evidence="1">
    <location>
        <begin position="634"/>
        <end position="664"/>
    </location>
</feature>
<evidence type="ECO:0000313" key="4">
    <source>
        <dbReference type="Proteomes" id="UP001057375"/>
    </source>
</evidence>
<dbReference type="EMBL" id="BQXS01011300">
    <property type="protein sequence ID" value="GKT36783.1"/>
    <property type="molecule type" value="Genomic_DNA"/>
</dbReference>
<evidence type="ECO:0000313" key="3">
    <source>
        <dbReference type="EMBL" id="GKT36783.1"/>
    </source>
</evidence>
<feature type="compositionally biased region" description="Basic and acidic residues" evidence="1">
    <location>
        <begin position="76"/>
        <end position="94"/>
    </location>
</feature>
<feature type="domain" description="Flavin reductase like" evidence="2">
    <location>
        <begin position="357"/>
        <end position="499"/>
    </location>
</feature>
<dbReference type="Gene3D" id="2.30.110.10">
    <property type="entry name" value="Electron Transport, Fmn-binding Protein, Chain A"/>
    <property type="match status" value="1"/>
</dbReference>
<dbReference type="Proteomes" id="UP001057375">
    <property type="component" value="Unassembled WGS sequence"/>
</dbReference>
<feature type="region of interest" description="Disordered" evidence="1">
    <location>
        <begin position="604"/>
        <end position="734"/>
    </location>
</feature>
<feature type="compositionally biased region" description="Basic and acidic residues" evidence="1">
    <location>
        <begin position="704"/>
        <end position="734"/>
    </location>
</feature>
<dbReference type="InterPro" id="IPR012349">
    <property type="entry name" value="Split_barrel_FMN-bd"/>
</dbReference>
<comment type="caution">
    <text evidence="3">The sequence shown here is derived from an EMBL/GenBank/DDBJ whole genome shotgun (WGS) entry which is preliminary data.</text>
</comment>
<proteinExistence type="predicted"/>
<dbReference type="InterPro" id="IPR002563">
    <property type="entry name" value="Flavin_Rdtase-like_dom"/>
</dbReference>
<dbReference type="Pfam" id="PF01613">
    <property type="entry name" value="Flavin_Reduct"/>
    <property type="match status" value="1"/>
</dbReference>
<sequence length="759" mass="86160">LDKLVESHPTESASKPQSLDQKHDESSINTSEDHDIDEMVESIDDKITPISTPPHGLSSDLPQFDTSEEREDEGETMQKDENMKDIEDELRPKTSEGISNDDEVETLEDKQIIQSPKHSTYCTPRPLYFPHIQPYHHHFILNQSNFTQKVQHMILERIRNAESDLIDQIKTQLNVFRKPLMKDDQIVEKNIQSIAQAGGKKTELVGDIFSLDAGMEFYFPSKYGTDVVDLMTSSSYHSLSSRKQDYFKELDTLKKKSQNLRAKGAMLLPTFAELSKKHQELYPDQAMLKSEGKEGDETGIETDTYKEPLPSPTFEDQFQSFRSFERAQLDKAPASTIGECIHFAIKLQDIVGIHREFGSVASVITWDDGTSIGGCTLAWSTIVDEIEPKIILSLAPIRESHSVLKKKRLFGFNILSQEQKMLGYSFAIGHSSEYDKFELARTDIIRGKYGVPLIPESILSFECEVNELVNGDGVFDHDTFISSILSSYGGGPCASNFCLALGVILCDQHDILQETTSYLNKSGDWVEVPTPKRKPASKPDIHSMWFDSEKEWDSERDETEEEEEEDLIFKEKISWKSIKPEGESLLNQDVGLNLDDYKVPEISSSMSEETEVQEGTSSSEEEYIRPIPMHHFQKKEDDHPVRSHHAVFKEKEDEVEKLRQRSFESDGISENTSEYTSHGIPAQFDEITKQPFFESMSELSQSETSEKKDIHKKEPDSGEKGSEKEISGTHRMKSRFEIIKEISVGEVTSESGDLSDESL</sequence>
<accession>A0ABQ5KWF3</accession>
<feature type="compositionally biased region" description="Acidic residues" evidence="1">
    <location>
        <begin position="66"/>
        <end position="75"/>
    </location>
</feature>